<evidence type="ECO:0000256" key="1">
    <source>
        <dbReference type="SAM" id="MobiDB-lite"/>
    </source>
</evidence>
<dbReference type="OrthoDB" id="3659804at2759"/>
<evidence type="ECO:0000313" key="2">
    <source>
        <dbReference type="EMBL" id="RYO64732.1"/>
    </source>
</evidence>
<name>A0A4Q4S4R4_9PLEO</name>
<dbReference type="AlphaFoldDB" id="A0A4Q4S4R4"/>
<sequence length="708" mass="81827">MSVDHDCPLTVIDTFVSNRYGTYFEAEIFASLVDCPFVIRAFEFALADGALYATENAQVSSATFSERFWTLDEEVRITRNSTSHHNRILVPFDIKSSLGSCAENHVYITTVKQRTRVGFYIAVCAANPNYVEVFPNQRSGLAHSDTRKVAVNLSRKSYLPSSAYGSLSPCNGPYRMPLALLPQALESLQRCARGQGNYVNPWTLVQFPGWKPHIERGNDILIPAENSQHYTSFKGVMEIWRCIRIAKSQYSLPIDFELVHLQPRLADFKILVPNQTQPQRRQVFIQYKIDGIYRSPTSPLDKVAIARNSRKGRLRHYFTDSERYALLRKFDPIVRANGPRFDFLFYQFDYQNHQRDSFTKFFFLPESVMPDEFYITDNKEANFNRDEFRPYWIEMDTYGNWVKRVYDIIIGTPQPRHAGHRPSRRLVASEQPAADPPQLQSQSQLQPTVSPVNHVMAFHQKLFDTLMAQCATHLQGLVVALSRSDPLGDYAYCRYAWTTDEQETFLNHRRIPCTITQLPHSTPVVPFMLYTRSREGTSRGPMLTATEFERLDICRQDRLLIFDLLGQEGHDLYGPLLVVPSDDVRPTAEQRALFKSNRSKDKDQEFEGRAPLLAELLYTRHNPVDYVVSAGGPLVFEKTGYWNELWSLLNTCSGTDNFDHPHSHQRRPDDYRVTVQELHQNLADRHAFVDIEPSFYERVWEDDDERDL</sequence>
<feature type="region of interest" description="Disordered" evidence="1">
    <location>
        <begin position="415"/>
        <end position="446"/>
    </location>
</feature>
<gene>
    <name evidence="2" type="ORF">AA0113_g5892</name>
</gene>
<dbReference type="Proteomes" id="UP000293823">
    <property type="component" value="Unassembled WGS sequence"/>
</dbReference>
<evidence type="ECO:0000313" key="3">
    <source>
        <dbReference type="Proteomes" id="UP000293823"/>
    </source>
</evidence>
<comment type="caution">
    <text evidence="2">The sequence shown here is derived from an EMBL/GenBank/DDBJ whole genome shotgun (WGS) entry which is preliminary data.</text>
</comment>
<keyword evidence="3" id="KW-1185">Reference proteome</keyword>
<reference evidence="3" key="1">
    <citation type="journal article" date="2019" name="bioRxiv">
        <title>Genomics, evolutionary history and diagnostics of the Alternaria alternata species group including apple and Asian pear pathotypes.</title>
        <authorList>
            <person name="Armitage A.D."/>
            <person name="Cockerton H.M."/>
            <person name="Sreenivasaprasad S."/>
            <person name="Woodhall J.W."/>
            <person name="Lane C.R."/>
            <person name="Harrison R.J."/>
            <person name="Clarkson J.P."/>
        </authorList>
    </citation>
    <scope>NUCLEOTIDE SEQUENCE [LARGE SCALE GENOMIC DNA]</scope>
    <source>
        <strain evidence="3">RGR 97.0016</strain>
    </source>
</reference>
<organism evidence="2 3">
    <name type="scientific">Alternaria arborescens</name>
    <dbReference type="NCBI Taxonomy" id="156630"/>
    <lineage>
        <taxon>Eukaryota</taxon>
        <taxon>Fungi</taxon>
        <taxon>Dikarya</taxon>
        <taxon>Ascomycota</taxon>
        <taxon>Pezizomycotina</taxon>
        <taxon>Dothideomycetes</taxon>
        <taxon>Pleosporomycetidae</taxon>
        <taxon>Pleosporales</taxon>
        <taxon>Pleosporineae</taxon>
        <taxon>Pleosporaceae</taxon>
        <taxon>Alternaria</taxon>
        <taxon>Alternaria sect. Alternaria</taxon>
    </lineage>
</organism>
<feature type="compositionally biased region" description="Low complexity" evidence="1">
    <location>
        <begin position="431"/>
        <end position="446"/>
    </location>
</feature>
<accession>A0A4Q4S4R4</accession>
<proteinExistence type="predicted"/>
<dbReference type="EMBL" id="PEJP01000020">
    <property type="protein sequence ID" value="RYO64732.1"/>
    <property type="molecule type" value="Genomic_DNA"/>
</dbReference>
<protein>
    <submittedName>
        <fullName evidence="2">Uncharacterized protein</fullName>
    </submittedName>
</protein>